<organism evidence="1 2">
    <name type="scientific">Aureimonas endophytica</name>
    <dbReference type="NCBI Taxonomy" id="2027858"/>
    <lineage>
        <taxon>Bacteria</taxon>
        <taxon>Pseudomonadati</taxon>
        <taxon>Pseudomonadota</taxon>
        <taxon>Alphaproteobacteria</taxon>
        <taxon>Hyphomicrobiales</taxon>
        <taxon>Aurantimonadaceae</taxon>
        <taxon>Aureimonas</taxon>
    </lineage>
</organism>
<proteinExistence type="predicted"/>
<protein>
    <recommendedName>
        <fullName evidence="3">DUF2934 family protein</fullName>
    </recommendedName>
</protein>
<sequence>MTTIDIDALIRDRAYEIWEKAGRPQGREHEHWARARVEIEAEVAALPSEAKPAEEEVRAEATVGTGEPAEIARLRRALYDPEPFSFELFGNECPKIDHPIIRRPSAAETPARESRRAA</sequence>
<accession>A0A916ZDT4</accession>
<comment type="caution">
    <text evidence="1">The sequence shown here is derived from an EMBL/GenBank/DDBJ whole genome shotgun (WGS) entry which is preliminary data.</text>
</comment>
<dbReference type="InterPro" id="IPR021327">
    <property type="entry name" value="DUF2934"/>
</dbReference>
<reference evidence="1" key="2">
    <citation type="submission" date="2020-09" db="EMBL/GenBank/DDBJ databases">
        <authorList>
            <person name="Sun Q."/>
            <person name="Zhou Y."/>
        </authorList>
    </citation>
    <scope>NUCLEOTIDE SEQUENCE</scope>
    <source>
        <strain evidence="1">CGMCC 1.15367</strain>
    </source>
</reference>
<evidence type="ECO:0000313" key="1">
    <source>
        <dbReference type="EMBL" id="GGD90623.1"/>
    </source>
</evidence>
<dbReference type="RefSeq" id="WP_210318263.1">
    <property type="nucleotide sequence ID" value="NZ_BMIQ01000001.1"/>
</dbReference>
<dbReference type="Proteomes" id="UP000644699">
    <property type="component" value="Unassembled WGS sequence"/>
</dbReference>
<reference evidence="1" key="1">
    <citation type="journal article" date="2014" name="Int. J. Syst. Evol. Microbiol.">
        <title>Complete genome sequence of Corynebacterium casei LMG S-19264T (=DSM 44701T), isolated from a smear-ripened cheese.</title>
        <authorList>
            <consortium name="US DOE Joint Genome Institute (JGI-PGF)"/>
            <person name="Walter F."/>
            <person name="Albersmeier A."/>
            <person name="Kalinowski J."/>
            <person name="Ruckert C."/>
        </authorList>
    </citation>
    <scope>NUCLEOTIDE SEQUENCE</scope>
    <source>
        <strain evidence="1">CGMCC 1.15367</strain>
    </source>
</reference>
<dbReference type="EMBL" id="BMIQ01000001">
    <property type="protein sequence ID" value="GGD90623.1"/>
    <property type="molecule type" value="Genomic_DNA"/>
</dbReference>
<dbReference type="AlphaFoldDB" id="A0A916ZDT4"/>
<keyword evidence="2" id="KW-1185">Reference proteome</keyword>
<evidence type="ECO:0000313" key="2">
    <source>
        <dbReference type="Proteomes" id="UP000644699"/>
    </source>
</evidence>
<name>A0A916ZDT4_9HYPH</name>
<evidence type="ECO:0008006" key="3">
    <source>
        <dbReference type="Google" id="ProtNLM"/>
    </source>
</evidence>
<dbReference type="Pfam" id="PF11154">
    <property type="entry name" value="DUF2934"/>
    <property type="match status" value="1"/>
</dbReference>
<gene>
    <name evidence="1" type="ORF">GCM10011390_06720</name>
</gene>